<dbReference type="Proteomes" id="UP001177021">
    <property type="component" value="Unassembled WGS sequence"/>
</dbReference>
<proteinExistence type="predicted"/>
<evidence type="ECO:0000313" key="1">
    <source>
        <dbReference type="EMBL" id="CAJ2628850.1"/>
    </source>
</evidence>
<reference evidence="1" key="1">
    <citation type="submission" date="2023-10" db="EMBL/GenBank/DDBJ databases">
        <authorList>
            <person name="Rodriguez Cubillos JULIANA M."/>
            <person name="De Vega J."/>
        </authorList>
    </citation>
    <scope>NUCLEOTIDE SEQUENCE</scope>
</reference>
<evidence type="ECO:0000313" key="2">
    <source>
        <dbReference type="Proteomes" id="UP001177021"/>
    </source>
</evidence>
<organism evidence="1 2">
    <name type="scientific">Trifolium pratense</name>
    <name type="common">Red clover</name>
    <dbReference type="NCBI Taxonomy" id="57577"/>
    <lineage>
        <taxon>Eukaryota</taxon>
        <taxon>Viridiplantae</taxon>
        <taxon>Streptophyta</taxon>
        <taxon>Embryophyta</taxon>
        <taxon>Tracheophyta</taxon>
        <taxon>Spermatophyta</taxon>
        <taxon>Magnoliopsida</taxon>
        <taxon>eudicotyledons</taxon>
        <taxon>Gunneridae</taxon>
        <taxon>Pentapetalae</taxon>
        <taxon>rosids</taxon>
        <taxon>fabids</taxon>
        <taxon>Fabales</taxon>
        <taxon>Fabaceae</taxon>
        <taxon>Papilionoideae</taxon>
        <taxon>50 kb inversion clade</taxon>
        <taxon>NPAAA clade</taxon>
        <taxon>Hologalegina</taxon>
        <taxon>IRL clade</taxon>
        <taxon>Trifolieae</taxon>
        <taxon>Trifolium</taxon>
    </lineage>
</organism>
<comment type="caution">
    <text evidence="1">The sequence shown here is derived from an EMBL/GenBank/DDBJ whole genome shotgun (WGS) entry which is preliminary data.</text>
</comment>
<sequence>MFRSMAIKFPSLAHNSRFLKRVYLSSTSTQQISQTIEILNPNYSSEFDQNINFLKNKLGPDNLIEVLNQTTDLNSAVKIFKWASIQKSFHHTSSTYFEIILKLGLAGNVLEMENFCHNMVKNRFSGAEKALVSLIHTFVQHCRIKEAMIVLMNMNSGGYKPPIEVFNALLGAIVQEDSRDFQNALCVYKEMVKAGIVPTVDTLNCLLEVLFTINRVDLALDQFRRMSNKGCSPNSKTFEVLVKGLIESGRVDEAVISLGQMLKLECRPDLSFYTCTIPLFCSKNKVEEAIKLLRMMKNYDLVPDCFVYESLIQCLCKNLQLDSAVCLINEMIGNGIQPRENVFVHMINCYCELGKIDEAITFLEDKQVHETAPFNALLEGCCNAGKILVANALLETMTERNIADCQSWNIIIRWLCENEETERAYVLLGRMIKFSVVLEDATYSALVVGNCRLRKYDEAMELFRRICARCWTLDIASYSELIDGLCDDINRSQYAVEVFYYMSMEQCSLHSFSFYKLIKCVCDSGQVNKAVKLWQLAYYCGISCCNVTQTTIMHELSKSDKEINLLAFLSQMFIVGGNLNTEAYCILIHGLIKQNLVKECVLFFNRMVSEGFIPNPDKLFVQISFIANHSQLSMITSAIEKISGSQELSSAVYNLLITGLWKEGKEYEARRLLDMMLKKGWLPDTSTHKVLVGSDDREGRSQATPLFDDSVSDILAEGLGDS</sequence>
<gene>
    <name evidence="1" type="ORF">MILVUS5_LOCUS973</name>
</gene>
<protein>
    <submittedName>
        <fullName evidence="1">Uncharacterized protein</fullName>
    </submittedName>
</protein>
<keyword evidence="2" id="KW-1185">Reference proteome</keyword>
<dbReference type="EMBL" id="CASHSV030000001">
    <property type="protein sequence ID" value="CAJ2628850.1"/>
    <property type="molecule type" value="Genomic_DNA"/>
</dbReference>
<accession>A0ACB0IA54</accession>
<name>A0ACB0IA54_TRIPR</name>